<evidence type="ECO:0000256" key="1">
    <source>
        <dbReference type="ARBA" id="ARBA00010923"/>
    </source>
</evidence>
<keyword evidence="8" id="KW-0489">Methyltransferase</keyword>
<comment type="caution">
    <text evidence="8">The sequence shown here is derived from an EMBL/GenBank/DDBJ whole genome shotgun (WGS) entry which is preliminary data.</text>
</comment>
<evidence type="ECO:0000259" key="6">
    <source>
        <dbReference type="Pfam" id="PF02384"/>
    </source>
</evidence>
<feature type="domain" description="Type I restriction modification DNA specificity" evidence="5">
    <location>
        <begin position="1073"/>
        <end position="1187"/>
    </location>
</feature>
<feature type="domain" description="Type I restriction enzyme R protein N-terminal" evidence="7">
    <location>
        <begin position="36"/>
        <end position="150"/>
    </location>
</feature>
<dbReference type="GO" id="GO:0003677">
    <property type="term" value="F:DNA binding"/>
    <property type="evidence" value="ECO:0007669"/>
    <property type="project" value="UniProtKB-KW"/>
</dbReference>
<dbReference type="GO" id="GO:0009007">
    <property type="term" value="F:site-specific DNA-methyltransferase (adenine-specific) activity"/>
    <property type="evidence" value="ECO:0007669"/>
    <property type="project" value="UniProtKB-EC"/>
</dbReference>
<proteinExistence type="inferred from homology"/>
<dbReference type="InterPro" id="IPR000055">
    <property type="entry name" value="Restrct_endonuc_typeI_TRD"/>
</dbReference>
<dbReference type="EMBL" id="BBPA01000052">
    <property type="protein sequence ID" value="GAL94081.1"/>
    <property type="molecule type" value="Genomic_DNA"/>
</dbReference>
<comment type="similarity">
    <text evidence="1">Belongs to the type-I restriction system S methylase family.</text>
</comment>
<dbReference type="PRINTS" id="PR00507">
    <property type="entry name" value="N12N6MTFRASE"/>
</dbReference>
<dbReference type="Pfam" id="PF13588">
    <property type="entry name" value="HSDR_N_2"/>
    <property type="match status" value="1"/>
</dbReference>
<dbReference type="Pfam" id="PF01420">
    <property type="entry name" value="Methylase_S"/>
    <property type="match status" value="2"/>
</dbReference>
<keyword evidence="2" id="KW-0680">Restriction system</keyword>
<organism evidence="8 9">
    <name type="scientific">Microcystis aeruginosa NIES-44</name>
    <dbReference type="NCBI Taxonomy" id="449439"/>
    <lineage>
        <taxon>Bacteria</taxon>
        <taxon>Bacillati</taxon>
        <taxon>Cyanobacteriota</taxon>
        <taxon>Cyanophyceae</taxon>
        <taxon>Oscillatoriophycideae</taxon>
        <taxon>Chroococcales</taxon>
        <taxon>Microcystaceae</taxon>
        <taxon>Microcystis</taxon>
    </lineage>
</organism>
<dbReference type="EC" id="2.1.1.72" evidence="8"/>
<feature type="coiled-coil region" evidence="4">
    <location>
        <begin position="1168"/>
        <end position="1196"/>
    </location>
</feature>
<keyword evidence="4" id="KW-0175">Coiled coil</keyword>
<reference evidence="9" key="1">
    <citation type="journal article" date="2015" name="Genome">
        <title>Whole Genome Sequence of the Non-Microcystin-Producing Microcystis aeruginosa Strain NIES-44.</title>
        <authorList>
            <person name="Okano K."/>
            <person name="Miyata N."/>
            <person name="Ozaki Y."/>
        </authorList>
    </citation>
    <scope>NUCLEOTIDE SEQUENCE [LARGE SCALE GENOMIC DNA]</scope>
    <source>
        <strain evidence="9">NIES-44</strain>
    </source>
</reference>
<dbReference type="PROSITE" id="PS00092">
    <property type="entry name" value="N6_MTASE"/>
    <property type="match status" value="1"/>
</dbReference>
<evidence type="ECO:0000256" key="3">
    <source>
        <dbReference type="ARBA" id="ARBA00023125"/>
    </source>
</evidence>
<evidence type="ECO:0000256" key="4">
    <source>
        <dbReference type="SAM" id="Coils"/>
    </source>
</evidence>
<dbReference type="InterPro" id="IPR002052">
    <property type="entry name" value="DNA_methylase_N6_adenine_CS"/>
</dbReference>
<evidence type="ECO:0000313" key="8">
    <source>
        <dbReference type="EMBL" id="GAL94081.1"/>
    </source>
</evidence>
<evidence type="ECO:0000259" key="7">
    <source>
        <dbReference type="Pfam" id="PF13588"/>
    </source>
</evidence>
<name>A0A0A1VXS8_MICAE</name>
<evidence type="ECO:0000259" key="5">
    <source>
        <dbReference type="Pfam" id="PF01420"/>
    </source>
</evidence>
<dbReference type="PANTHER" id="PTHR42998">
    <property type="entry name" value="TYPE I RESTRICTION ENZYME HINDVIIP M PROTEIN-RELATED"/>
    <property type="match status" value="1"/>
</dbReference>
<feature type="domain" description="DNA methylase adenine-specific" evidence="6">
    <location>
        <begin position="306"/>
        <end position="584"/>
    </location>
</feature>
<feature type="coiled-coil region" evidence="4">
    <location>
        <begin position="248"/>
        <end position="275"/>
    </location>
</feature>
<dbReference type="Proteomes" id="UP000030321">
    <property type="component" value="Unassembled WGS sequence"/>
</dbReference>
<dbReference type="Pfam" id="PF02384">
    <property type="entry name" value="N6_Mtase"/>
    <property type="match status" value="1"/>
</dbReference>
<dbReference type="GO" id="GO:0009307">
    <property type="term" value="P:DNA restriction-modification system"/>
    <property type="evidence" value="ECO:0007669"/>
    <property type="project" value="UniProtKB-KW"/>
</dbReference>
<dbReference type="RefSeq" id="WP_045360051.1">
    <property type="nucleotide sequence ID" value="NZ_BBPA01000052.1"/>
</dbReference>
<gene>
    <name evidence="8" type="ORF">N44_02661</name>
</gene>
<protein>
    <submittedName>
        <fullName evidence="8">Type I restriction-modification system, DNA-methyltransferase subunit M</fullName>
        <ecNumber evidence="8">2.1.1.72</ecNumber>
    </submittedName>
</protein>
<keyword evidence="8" id="KW-0808">Transferase</keyword>
<evidence type="ECO:0000313" key="9">
    <source>
        <dbReference type="Proteomes" id="UP000030321"/>
    </source>
</evidence>
<dbReference type="GO" id="GO:0032259">
    <property type="term" value="P:methylation"/>
    <property type="evidence" value="ECO:0007669"/>
    <property type="project" value="UniProtKB-KW"/>
</dbReference>
<accession>A0A0A1VXS8</accession>
<dbReference type="Gene3D" id="3.90.220.20">
    <property type="entry name" value="DNA methylase specificity domains"/>
    <property type="match status" value="2"/>
</dbReference>
<dbReference type="InterPro" id="IPR044946">
    <property type="entry name" value="Restrct_endonuc_typeI_TRD_sf"/>
</dbReference>
<dbReference type="InterPro" id="IPR029464">
    <property type="entry name" value="HSDR_N"/>
</dbReference>
<dbReference type="SUPFAM" id="SSF53335">
    <property type="entry name" value="S-adenosyl-L-methionine-dependent methyltransferases"/>
    <property type="match status" value="1"/>
</dbReference>
<dbReference type="Gene3D" id="3.40.50.150">
    <property type="entry name" value="Vaccinia Virus protein VP39"/>
    <property type="match status" value="1"/>
</dbReference>
<dbReference type="InterPro" id="IPR052916">
    <property type="entry name" value="Type-I_RE_MTase_Subunit"/>
</dbReference>
<dbReference type="PANTHER" id="PTHR42998:SF1">
    <property type="entry name" value="TYPE I RESTRICTION ENZYME HINDI METHYLASE SUBUNIT"/>
    <property type="match status" value="1"/>
</dbReference>
<evidence type="ECO:0000256" key="2">
    <source>
        <dbReference type="ARBA" id="ARBA00022747"/>
    </source>
</evidence>
<dbReference type="GO" id="GO:0008170">
    <property type="term" value="F:N-methyltransferase activity"/>
    <property type="evidence" value="ECO:0007669"/>
    <property type="project" value="InterPro"/>
</dbReference>
<keyword evidence="3" id="KW-0238">DNA-binding</keyword>
<feature type="domain" description="Type I restriction modification DNA specificity" evidence="5">
    <location>
        <begin position="814"/>
        <end position="933"/>
    </location>
</feature>
<dbReference type="AlphaFoldDB" id="A0A0A1VXS8"/>
<sequence length="1201" mass="137646">MSLIQEGIKKGLIKLDDEQKYITYINQNKKRNYSNPEEQVQAETFLKLVLTYGYDQKRIRLFVPVAMGSSTKEADIIVYNDDGHKSPHIVVECKKQEVSELEFTQAVEQGFSYAVAEGAKYVWITSGIKDEYYQVPTEKPKERITITDIPQSGVETLARFKYAKGGGISNGQKLFELTVVTEDELTRRFKQAHQSLWGGGELNPSEAFDELDKLIFCKIWDEKKARKVGEPYDFQIFSVAPKANEKEEERKQRENKQLSERIKALYEEGRRADAEVFKDDIRLSPEKLRTVVGYLESINLGETDLDSKGRAFETFMGSFFRGDFGQYFTPRQIVKFIVDVLPIKHNSLVLDTSCGSGGFLLHALEKVRTEADEYYPNYQTDPKEYNKHYQHWHNFAQSNLFGIEINEQIARVAKMNMIIHDDGHTNVIAADGLRDSEDLIKRTENKGFTYNRFDFVITNPPFGSVIKQTEQAYISQYSFAMKAVDWLNPKSRTTERDSQSTEVLFLEQCHRFLKEGGYLAMVVPDGILTNSSLQYVRDGIEEKYRIVAVVSMPQTAFSATGAGVKSSVLFLKKHSQAVTESIQQAKLTLQEQIKQGNDYLKLLDKIENNKKRHLKELRGFDNAQNLSGKALTDSELYKEWKKSVTAEYNDQIEALKESLSDQYAEEKQKVIEDYPIFMAIAENIGYDATGKQTNNNELDFIGRELARFIESIESGKDGFFLSLDVDKNKVFFVNFFNLIARIDPYYHRPDFLSIRKKLINNPLFNRIGRLILSWNRGDGPRDGFYTDDYQNGVYFLRVNNLKEHTINLEDVKYITRYVHENTLKRSQVTAGDVVFAISGTKENLGTVSIIPDHISEANLNSALVTLKLDWSVINKKYFCYMFDLNITRVQIEFIGKGTAQNNLNNEEISEIHIFLPSIKKQLEIVDFLDKSYLSKKQKELEAQRLLDSIDDYLLGELGIELPEPEENTIQNRIFIRNLSEVSGDRFDPFYFQKYYIHILNKIKSKSNIILLSKVLTFLESGSRPQGGVANIDDGVLSFGGEHINNRCEIEINNPKYIPHEYHNSHKLTETRLNDILLVKDGATTGKIGIILQEKYSGQNINEHLFLIRCSSLINPIYLLNYLSSKIGSVQLKREITGATVTGITKNVVKHLKIILPPIEKQIEISEHITAIRNQAKQLQQQAKDDLEKAKQEVEAMILGDD</sequence>
<dbReference type="SUPFAM" id="SSF116734">
    <property type="entry name" value="DNA methylase specificity domain"/>
    <property type="match status" value="2"/>
</dbReference>
<dbReference type="REBASE" id="110269">
    <property type="entry name" value="M.Mae44ORF2661P"/>
</dbReference>
<dbReference type="InterPro" id="IPR029063">
    <property type="entry name" value="SAM-dependent_MTases_sf"/>
</dbReference>
<dbReference type="InterPro" id="IPR003356">
    <property type="entry name" value="DNA_methylase_A-5"/>
</dbReference>